<evidence type="ECO:0000313" key="2">
    <source>
        <dbReference type="Proteomes" id="UP000250321"/>
    </source>
</evidence>
<dbReference type="EMBL" id="PJQY01002103">
    <property type="protein sequence ID" value="PQP96452.1"/>
    <property type="molecule type" value="Genomic_DNA"/>
</dbReference>
<sequence>MSKPATIRPDPSLLADFVPNQDTRRARVLSLPCQQSLSCSPICVVYFFTTQWAESDCVPLP</sequence>
<proteinExistence type="predicted"/>
<comment type="caution">
    <text evidence="1">The sequence shown here is derived from an EMBL/GenBank/DDBJ whole genome shotgun (WGS) entry which is preliminary data.</text>
</comment>
<organism evidence="1 2">
    <name type="scientific">Prunus yedoensis var. nudiflora</name>
    <dbReference type="NCBI Taxonomy" id="2094558"/>
    <lineage>
        <taxon>Eukaryota</taxon>
        <taxon>Viridiplantae</taxon>
        <taxon>Streptophyta</taxon>
        <taxon>Embryophyta</taxon>
        <taxon>Tracheophyta</taxon>
        <taxon>Spermatophyta</taxon>
        <taxon>Magnoliopsida</taxon>
        <taxon>eudicotyledons</taxon>
        <taxon>Gunneridae</taxon>
        <taxon>Pentapetalae</taxon>
        <taxon>rosids</taxon>
        <taxon>fabids</taxon>
        <taxon>Rosales</taxon>
        <taxon>Rosaceae</taxon>
        <taxon>Amygdaloideae</taxon>
        <taxon>Amygdaleae</taxon>
        <taxon>Prunus</taxon>
    </lineage>
</organism>
<dbReference type="Proteomes" id="UP000250321">
    <property type="component" value="Unassembled WGS sequence"/>
</dbReference>
<evidence type="ECO:0000313" key="1">
    <source>
        <dbReference type="EMBL" id="PQP96452.1"/>
    </source>
</evidence>
<dbReference type="AlphaFoldDB" id="A0A314XQZ7"/>
<protein>
    <submittedName>
        <fullName evidence="1">Uncharacterized protein</fullName>
    </submittedName>
</protein>
<accession>A0A314XQZ7</accession>
<name>A0A314XQZ7_PRUYE</name>
<keyword evidence="2" id="KW-1185">Reference proteome</keyword>
<gene>
    <name evidence="1" type="ORF">Pyn_01942</name>
</gene>
<reference evidence="1 2" key="1">
    <citation type="submission" date="2018-02" db="EMBL/GenBank/DDBJ databases">
        <title>Draft genome of wild Prunus yedoensis var. nudiflora.</title>
        <authorList>
            <person name="Baek S."/>
            <person name="Kim J.-H."/>
            <person name="Choi K."/>
            <person name="Kim G.-B."/>
            <person name="Cho A."/>
            <person name="Jang H."/>
            <person name="Shin C.-H."/>
            <person name="Yu H.-J."/>
            <person name="Mun J.-H."/>
        </authorList>
    </citation>
    <scope>NUCLEOTIDE SEQUENCE [LARGE SCALE GENOMIC DNA]</scope>
    <source>
        <strain evidence="2">cv. Jeju island</strain>
        <tissue evidence="1">Leaf</tissue>
    </source>
</reference>